<protein>
    <recommendedName>
        <fullName evidence="3">Sporulation protein YtxC</fullName>
    </recommendedName>
</protein>
<dbReference type="Proteomes" id="UP000326961">
    <property type="component" value="Chromosome"/>
</dbReference>
<evidence type="ECO:0000313" key="1">
    <source>
        <dbReference type="EMBL" id="QEZ69739.1"/>
    </source>
</evidence>
<gene>
    <name evidence="1" type="ORF">D4A35_12925</name>
</gene>
<organism evidence="1 2">
    <name type="scientific">Paraclostridium bifermentans</name>
    <name type="common">Clostridium bifermentans</name>
    <dbReference type="NCBI Taxonomy" id="1490"/>
    <lineage>
        <taxon>Bacteria</taxon>
        <taxon>Bacillati</taxon>
        <taxon>Bacillota</taxon>
        <taxon>Clostridia</taxon>
        <taxon>Peptostreptococcales</taxon>
        <taxon>Peptostreptococcaceae</taxon>
        <taxon>Paraclostridium</taxon>
    </lineage>
</organism>
<reference evidence="1 2" key="1">
    <citation type="submission" date="2018-09" db="EMBL/GenBank/DDBJ databases">
        <title>A clostridial neurotoxin that targets Anopheles mosquitoes.</title>
        <authorList>
            <person name="Contreras E."/>
            <person name="Masuyer G."/>
            <person name="Qureshi N."/>
            <person name="Chawla S."/>
            <person name="Lim H.L."/>
            <person name="Chen J."/>
            <person name="Stenmark P."/>
            <person name="Gill S."/>
        </authorList>
    </citation>
    <scope>NUCLEOTIDE SEQUENCE [LARGE SCALE GENOMIC DNA]</scope>
    <source>
        <strain evidence="1 2">Cbm</strain>
    </source>
</reference>
<dbReference type="EMBL" id="CP032452">
    <property type="protein sequence ID" value="QEZ69739.1"/>
    <property type="molecule type" value="Genomic_DNA"/>
</dbReference>
<evidence type="ECO:0008006" key="3">
    <source>
        <dbReference type="Google" id="ProtNLM"/>
    </source>
</evidence>
<sequence length="268" mass="31991">MTMDNKEIYLSLLPKYELAVNQFVKQTKFSNIINYNDDVIEIKISTKDRTDETVLEISREITDILMQVIKEVILKEYIQKSYGDKYNQEIEKIYIKSLEVFKSKDLLLREIIFCRMNNYILNNDHIDVDGFVKFRMKELMGYIANICEDALEEYLIDKDYDEFISVLRYFINVQETKIDTLKVYIRKDNSFILYDKNDNIIENENDEELINMFIKENLNYEDFLISTLLSLCPNHIIIYDSLQTNSSREIIDTIKAIFEEKVEEKNKS</sequence>
<dbReference type="AlphaFoldDB" id="A0A5P3XHA7"/>
<accession>A0A5P3XHA7</accession>
<name>A0A5P3XHA7_PARBF</name>
<dbReference type="InterPro" id="IPR014199">
    <property type="entry name" value="Spore_YtxC"/>
</dbReference>
<dbReference type="Pfam" id="PF08812">
    <property type="entry name" value="YtxC"/>
    <property type="match status" value="1"/>
</dbReference>
<evidence type="ECO:0000313" key="2">
    <source>
        <dbReference type="Proteomes" id="UP000326961"/>
    </source>
</evidence>
<proteinExistence type="predicted"/>